<sequence>MLTDLRRKLQSKGFTVYWIGQHSGICKDKYLVLKDMGTSKTLEKNINKELIEVWVYVPISNYSTMISFKNEIEEVMYDIGDYEIAYDPLPIITDDEKQAYFTRLSYYKKKQRRFY</sequence>
<name>A0A371IQX5_9FIRM</name>
<reference evidence="1 2" key="1">
    <citation type="journal article" date="2017" name="Genome Announc.">
        <title>Draft Genome Sequence of Romboutsia maritimum sp. nov. Strain CCRI-22766(T), Isolated from Coastal Estuarine Mud.</title>
        <authorList>
            <person name="Maheux A.F."/>
            <person name="Boudreau D.K."/>
            <person name="Berube E."/>
            <person name="Boissinot M."/>
            <person name="Raymond F."/>
            <person name="Brodeur S."/>
            <person name="Corbeil J."/>
            <person name="Brightwell G."/>
            <person name="Broda D."/>
            <person name="Omar R.F."/>
            <person name="Bergeron M.G."/>
        </authorList>
    </citation>
    <scope>NUCLEOTIDE SEQUENCE [LARGE SCALE GENOMIC DNA]</scope>
    <source>
        <strain evidence="1 2">CCRI-22766</strain>
    </source>
</reference>
<evidence type="ECO:0000313" key="2">
    <source>
        <dbReference type="Proteomes" id="UP000243494"/>
    </source>
</evidence>
<dbReference type="Proteomes" id="UP000243494">
    <property type="component" value="Unassembled WGS sequence"/>
</dbReference>
<accession>A0A371IQX5</accession>
<evidence type="ECO:0000313" key="1">
    <source>
        <dbReference type="EMBL" id="RDY22881.1"/>
    </source>
</evidence>
<organism evidence="1 2">
    <name type="scientific">Romboutsia maritimum</name>
    <dbReference type="NCBI Taxonomy" id="2020948"/>
    <lineage>
        <taxon>Bacteria</taxon>
        <taxon>Bacillati</taxon>
        <taxon>Bacillota</taxon>
        <taxon>Clostridia</taxon>
        <taxon>Peptostreptococcales</taxon>
        <taxon>Peptostreptococcaceae</taxon>
        <taxon>Romboutsia</taxon>
    </lineage>
</organism>
<dbReference type="EMBL" id="NOJZ02000024">
    <property type="protein sequence ID" value="RDY22881.1"/>
    <property type="molecule type" value="Genomic_DNA"/>
</dbReference>
<keyword evidence="2" id="KW-1185">Reference proteome</keyword>
<proteinExistence type="predicted"/>
<dbReference type="RefSeq" id="WP_095405389.1">
    <property type="nucleotide sequence ID" value="NZ_NOJZ02000024.1"/>
</dbReference>
<dbReference type="AlphaFoldDB" id="A0A371IQX5"/>
<dbReference type="OrthoDB" id="1757897at2"/>
<protein>
    <submittedName>
        <fullName evidence="1">Uncharacterized protein</fullName>
    </submittedName>
</protein>
<comment type="caution">
    <text evidence="1">The sequence shown here is derived from an EMBL/GenBank/DDBJ whole genome shotgun (WGS) entry which is preliminary data.</text>
</comment>
<gene>
    <name evidence="1" type="ORF">CHF27_011215</name>
</gene>